<proteinExistence type="predicted"/>
<protein>
    <submittedName>
        <fullName evidence="1">Uncharacterized protein</fullName>
    </submittedName>
</protein>
<dbReference type="AlphaFoldDB" id="A0A9W6VG03"/>
<evidence type="ECO:0000313" key="1">
    <source>
        <dbReference type="EMBL" id="GLY66022.1"/>
    </source>
</evidence>
<accession>A0A9W6VG03</accession>
<dbReference type="Proteomes" id="UP001165136">
    <property type="component" value="Unassembled WGS sequence"/>
</dbReference>
<dbReference type="RefSeq" id="WP_285486974.1">
    <property type="nucleotide sequence ID" value="NZ_BSTI01000005.1"/>
</dbReference>
<dbReference type="EMBL" id="BSTI01000005">
    <property type="protein sequence ID" value="GLY66022.1"/>
    <property type="molecule type" value="Genomic_DNA"/>
</dbReference>
<evidence type="ECO:0000313" key="2">
    <source>
        <dbReference type="Proteomes" id="UP001165136"/>
    </source>
</evidence>
<gene>
    <name evidence="1" type="ORF">Atai01_26410</name>
</gene>
<name>A0A9W6VG03_9PSEU</name>
<keyword evidence="2" id="KW-1185">Reference proteome</keyword>
<comment type="caution">
    <text evidence="1">The sequence shown here is derived from an EMBL/GenBank/DDBJ whole genome shotgun (WGS) entry which is preliminary data.</text>
</comment>
<reference evidence="1" key="1">
    <citation type="submission" date="2023-03" db="EMBL/GenBank/DDBJ databases">
        <title>Amycolatopsis taiwanensis NBRC 103393.</title>
        <authorList>
            <person name="Ichikawa N."/>
            <person name="Sato H."/>
            <person name="Tonouchi N."/>
        </authorList>
    </citation>
    <scope>NUCLEOTIDE SEQUENCE</scope>
    <source>
        <strain evidence="1">NBRC 103393</strain>
    </source>
</reference>
<sequence length="301" mass="33425">MSSSEHATNGAFAEALRASIARSGLTLDRVQARLHARGISVSVTALSYWQSGKRQPERSRSISAVRGLEEVLGLRAGELFDLLSPPRPRGASRPRRALGDTVNFPPDPLRALLKRVGAPHALEQRHRLDLVSLHDRGEIAGDGGQRSLTTRIVFRATGHGQDRWLLIYDHGGTDAEPPRLQALRNCTTGRFEVDAEHGLTAAELLFHRKIDRGETQLIEYALVNSGPPYPECQNTYYREFRRPVHEYLLEIQFDTSPSRCWQYTRVGDAPEQRQDLLLDTGGGVHAVAADFGPGVFGIAWH</sequence>
<organism evidence="1 2">
    <name type="scientific">Amycolatopsis taiwanensis</name>
    <dbReference type="NCBI Taxonomy" id="342230"/>
    <lineage>
        <taxon>Bacteria</taxon>
        <taxon>Bacillati</taxon>
        <taxon>Actinomycetota</taxon>
        <taxon>Actinomycetes</taxon>
        <taxon>Pseudonocardiales</taxon>
        <taxon>Pseudonocardiaceae</taxon>
        <taxon>Amycolatopsis</taxon>
    </lineage>
</organism>